<dbReference type="PROSITE" id="PS51736">
    <property type="entry name" value="RECOMBINASES_3"/>
    <property type="match status" value="1"/>
</dbReference>
<keyword evidence="3" id="KW-1185">Reference proteome</keyword>
<dbReference type="Proteomes" id="UP000621455">
    <property type="component" value="Unassembled WGS sequence"/>
</dbReference>
<sequence length="100" mass="10992">MLATSGAVAEMERNLIVERTQAGLARVKAERETLVRRPKTTPAERLAIVAAYEKRQSVSELVRVYGISGSTCSPLSNLPTLRARARSSRVRRTSGLHCRA</sequence>
<feature type="domain" description="Resolvase/invertase-type recombinase catalytic" evidence="1">
    <location>
        <begin position="1"/>
        <end position="31"/>
    </location>
</feature>
<dbReference type="EMBL" id="WHJG01000001">
    <property type="protein sequence ID" value="NHZ78033.1"/>
    <property type="molecule type" value="Genomic_DNA"/>
</dbReference>
<comment type="caution">
    <text evidence="2">The sequence shown here is derived from an EMBL/GenBank/DDBJ whole genome shotgun (WGS) entry which is preliminary data.</text>
</comment>
<accession>A0ABX0MYB1</accession>
<dbReference type="SUPFAM" id="SSF48295">
    <property type="entry name" value="TrpR-like"/>
    <property type="match status" value="1"/>
</dbReference>
<dbReference type="InterPro" id="IPR010921">
    <property type="entry name" value="Trp_repressor/repl_initiator"/>
</dbReference>
<organism evidence="2 3">
    <name type="scientific">Massilia frigida</name>
    <dbReference type="NCBI Taxonomy" id="2609281"/>
    <lineage>
        <taxon>Bacteria</taxon>
        <taxon>Pseudomonadati</taxon>
        <taxon>Pseudomonadota</taxon>
        <taxon>Betaproteobacteria</taxon>
        <taxon>Burkholderiales</taxon>
        <taxon>Oxalobacteraceae</taxon>
        <taxon>Telluria group</taxon>
        <taxon>Massilia</taxon>
    </lineage>
</organism>
<protein>
    <recommendedName>
        <fullName evidence="1">Resolvase/invertase-type recombinase catalytic domain-containing protein</fullName>
    </recommendedName>
</protein>
<dbReference type="InterPro" id="IPR006119">
    <property type="entry name" value="Resolv_N"/>
</dbReference>
<evidence type="ECO:0000313" key="3">
    <source>
        <dbReference type="Proteomes" id="UP000621455"/>
    </source>
</evidence>
<proteinExistence type="predicted"/>
<gene>
    <name evidence="2" type="ORF">F2P44_01800</name>
</gene>
<evidence type="ECO:0000259" key="1">
    <source>
        <dbReference type="PROSITE" id="PS51736"/>
    </source>
</evidence>
<name>A0ABX0MYB1_9BURK</name>
<reference evidence="2 3" key="1">
    <citation type="submission" date="2019-10" db="EMBL/GenBank/DDBJ databases">
        <title>Taxonomy of Antarctic Massilia spp.: description of Massilia rubra sp. nov., Massilia aquatica sp. nov., Massilia mucilaginosa sp. nov., Massilia frigida sp. nov. isolated from streams, lakes and regoliths.</title>
        <authorList>
            <person name="Holochova P."/>
            <person name="Sedlacek I."/>
            <person name="Kralova S."/>
            <person name="Maslanova I."/>
            <person name="Busse H.-J."/>
            <person name="Stankova E."/>
            <person name="Vrbovska V."/>
            <person name="Kovarovic V."/>
            <person name="Bartak M."/>
            <person name="Svec P."/>
            <person name="Pantucek R."/>
        </authorList>
    </citation>
    <scope>NUCLEOTIDE SEQUENCE [LARGE SCALE GENOMIC DNA]</scope>
    <source>
        <strain evidence="2 3">CCM 8695</strain>
    </source>
</reference>
<evidence type="ECO:0000313" key="2">
    <source>
        <dbReference type="EMBL" id="NHZ78033.1"/>
    </source>
</evidence>